<evidence type="ECO:0000313" key="1">
    <source>
        <dbReference type="EMBL" id="SHF65403.1"/>
    </source>
</evidence>
<sequence length="40" mass="4581">RGWPRLVNNLATHCLLCGYQAKKELIDEEVVRLAIQEMGL</sequence>
<proteinExistence type="predicted"/>
<dbReference type="EMBL" id="FQUY01000052">
    <property type="protein sequence ID" value="SHF65403.1"/>
    <property type="molecule type" value="Genomic_DNA"/>
</dbReference>
<feature type="non-terminal residue" evidence="1">
    <location>
        <position position="1"/>
    </location>
</feature>
<dbReference type="AlphaFoldDB" id="A0A1M5DEC4"/>
<reference evidence="2" key="1">
    <citation type="submission" date="2016-11" db="EMBL/GenBank/DDBJ databases">
        <authorList>
            <person name="Varghese N."/>
            <person name="Submissions S."/>
        </authorList>
    </citation>
    <scope>NUCLEOTIDE SEQUENCE [LARGE SCALE GENOMIC DNA]</scope>
    <source>
        <strain evidence="2">DSM 12395</strain>
    </source>
</reference>
<protein>
    <submittedName>
        <fullName evidence="1">Uncharacterized protein</fullName>
    </submittedName>
</protein>
<evidence type="ECO:0000313" key="2">
    <source>
        <dbReference type="Proteomes" id="UP000184148"/>
    </source>
</evidence>
<accession>A0A1M5DEC4</accession>
<name>A0A1M5DEC4_9FIRM</name>
<gene>
    <name evidence="1" type="ORF">SAMN02745133_03177</name>
</gene>
<dbReference type="Proteomes" id="UP000184148">
    <property type="component" value="Unassembled WGS sequence"/>
</dbReference>
<organism evidence="1 2">
    <name type="scientific">Desulforamulus putei DSM 12395</name>
    <dbReference type="NCBI Taxonomy" id="1121429"/>
    <lineage>
        <taxon>Bacteria</taxon>
        <taxon>Bacillati</taxon>
        <taxon>Bacillota</taxon>
        <taxon>Clostridia</taxon>
        <taxon>Eubacteriales</taxon>
        <taxon>Peptococcaceae</taxon>
        <taxon>Desulforamulus</taxon>
    </lineage>
</organism>
<keyword evidence="2" id="KW-1185">Reference proteome</keyword>